<comment type="caution">
    <text evidence="2">The sequence shown here is derived from an EMBL/GenBank/DDBJ whole genome shotgun (WGS) entry which is preliminary data.</text>
</comment>
<organism evidence="2 3">
    <name type="scientific">Catenaria anguillulae PL171</name>
    <dbReference type="NCBI Taxonomy" id="765915"/>
    <lineage>
        <taxon>Eukaryota</taxon>
        <taxon>Fungi</taxon>
        <taxon>Fungi incertae sedis</taxon>
        <taxon>Blastocladiomycota</taxon>
        <taxon>Blastocladiomycetes</taxon>
        <taxon>Blastocladiales</taxon>
        <taxon>Catenariaceae</taxon>
        <taxon>Catenaria</taxon>
    </lineage>
</organism>
<proteinExistence type="predicted"/>
<dbReference type="AlphaFoldDB" id="A0A1Y2I323"/>
<feature type="region of interest" description="Disordered" evidence="1">
    <location>
        <begin position="130"/>
        <end position="176"/>
    </location>
</feature>
<keyword evidence="3" id="KW-1185">Reference proteome</keyword>
<reference evidence="2 3" key="1">
    <citation type="submission" date="2016-07" db="EMBL/GenBank/DDBJ databases">
        <title>Pervasive Adenine N6-methylation of Active Genes in Fungi.</title>
        <authorList>
            <consortium name="DOE Joint Genome Institute"/>
            <person name="Mondo S.J."/>
            <person name="Dannebaum R.O."/>
            <person name="Kuo R.C."/>
            <person name="Labutti K."/>
            <person name="Haridas S."/>
            <person name="Kuo A."/>
            <person name="Salamov A."/>
            <person name="Ahrendt S.R."/>
            <person name="Lipzen A."/>
            <person name="Sullivan W."/>
            <person name="Andreopoulos W.B."/>
            <person name="Clum A."/>
            <person name="Lindquist E."/>
            <person name="Daum C."/>
            <person name="Ramamoorthy G.K."/>
            <person name="Gryganskyi A."/>
            <person name="Culley D."/>
            <person name="Magnuson J.K."/>
            <person name="James T.Y."/>
            <person name="O'Malley M.A."/>
            <person name="Stajich J.E."/>
            <person name="Spatafora J.W."/>
            <person name="Visel A."/>
            <person name="Grigoriev I.V."/>
        </authorList>
    </citation>
    <scope>NUCLEOTIDE SEQUENCE [LARGE SCALE GENOMIC DNA]</scope>
    <source>
        <strain evidence="2 3">PL171</strain>
    </source>
</reference>
<dbReference type="EMBL" id="MCFL01000002">
    <property type="protein sequence ID" value="ORZ41129.1"/>
    <property type="molecule type" value="Genomic_DNA"/>
</dbReference>
<dbReference type="Proteomes" id="UP000193411">
    <property type="component" value="Unassembled WGS sequence"/>
</dbReference>
<evidence type="ECO:0000256" key="1">
    <source>
        <dbReference type="SAM" id="MobiDB-lite"/>
    </source>
</evidence>
<protein>
    <submittedName>
        <fullName evidence="2">Uncharacterized protein</fullName>
    </submittedName>
</protein>
<accession>A0A1Y2I323</accession>
<sequence length="176" mass="20089">MFQHRRYILCRRLSSTCPPGPVHNLTQTAPETFQCRTSSASFISEGVCIRTRALCQRRSSPIGRSSACPQQAPLIILSGLRSRHFDSIPKPAPPQGIGIRPLRYQGRSQLEDVVKAIKLKHVYKETSRDDFRDRCRDRDRRRHDRDDGREYYRSGTGRRAGDKYANKGATGGKDWS</sequence>
<gene>
    <name evidence="2" type="ORF">BCR44DRAFT_61882</name>
</gene>
<feature type="compositionally biased region" description="Basic and acidic residues" evidence="1">
    <location>
        <begin position="130"/>
        <end position="152"/>
    </location>
</feature>
<name>A0A1Y2I323_9FUNG</name>
<evidence type="ECO:0000313" key="2">
    <source>
        <dbReference type="EMBL" id="ORZ41129.1"/>
    </source>
</evidence>
<evidence type="ECO:0000313" key="3">
    <source>
        <dbReference type="Proteomes" id="UP000193411"/>
    </source>
</evidence>